<dbReference type="Gene3D" id="2.10.50.10">
    <property type="entry name" value="Tumor Necrosis Factor Receptor, subunit A, domain 2"/>
    <property type="match status" value="5"/>
</dbReference>
<dbReference type="PANTHER" id="PTHR46967">
    <property type="entry name" value="INSULIN-LIKE GROWTH FACTOR BINDING PROTEIN,N-TERMINAL"/>
    <property type="match status" value="1"/>
</dbReference>
<dbReference type="InterPro" id="IPR011641">
    <property type="entry name" value="Tyr-kin_ephrin_A/B_rcpt-like"/>
</dbReference>
<organism evidence="3 4">
    <name type="scientific">Chlorella ohadii</name>
    <dbReference type="NCBI Taxonomy" id="2649997"/>
    <lineage>
        <taxon>Eukaryota</taxon>
        <taxon>Viridiplantae</taxon>
        <taxon>Chlorophyta</taxon>
        <taxon>core chlorophytes</taxon>
        <taxon>Trebouxiophyceae</taxon>
        <taxon>Chlorellales</taxon>
        <taxon>Chlorellaceae</taxon>
        <taxon>Chlorella clade</taxon>
        <taxon>Chlorella</taxon>
    </lineage>
</organism>
<name>A0AAD5DVF1_9CHLO</name>
<reference evidence="3" key="1">
    <citation type="submission" date="2020-11" db="EMBL/GenBank/DDBJ databases">
        <title>Chlorella ohadii genome sequencing and assembly.</title>
        <authorList>
            <person name="Murik O."/>
            <person name="Treves H."/>
            <person name="Kedem I."/>
            <person name="Shotland Y."/>
            <person name="Kaplan A."/>
        </authorList>
    </citation>
    <scope>NUCLEOTIDE SEQUENCE</scope>
    <source>
        <strain evidence="3">1</strain>
    </source>
</reference>
<dbReference type="AlphaFoldDB" id="A0AAD5DVF1"/>
<sequence length="1070" mass="108810">MAPRRIAALAVCLLALAAGAAAQTCTASSISLELVSAASGLESHEIAKCLSSAVVSIAADCKVSIAAPTADNSYVDAMWTTTGMASYSDYKLCPASSTPVYDTDVPTSLKLAFNGYTHGFDTSGATPTALKGVGVTDVAFASFGKVTITIDSTATLVYAIRATVNSTTSFDNTAAVAVTKDNAATGFTANTEFLTNANIGMNCGSGRYGLLMGDFKLCPLCPAGSVGTGGFSCKPCAAGTASGAVGFSGTCASCAAGTYAQDGTLPTPSEGNAILTFGTRLTTCPVNTNFPIPLWNTCKSWSTAAGTLDLKLALAVADDCSITIRPISDKSCADSGAVKDVPALFPRTVNTNGLNADGNYTYTFNDLKIRAYYTSPTTIRTLLPSTNGGATSFMLNINAGAGPVSSLTFFAATNKPGETGNLGTSVNNVCTSNPTIAGGNLLLSTVANCPGGSYSDNGCKPCPQGQTCAGAAAAPVSCTADNANPYLGQGANSCTSCNNATTKYTSLEGAAYCTVPYFDRTCSDSPLWNSGGYEWDEHNATCVKCRPGTYRSTAMLRTGASPNPECQECAVGYYSGEGASDCTICPTGQYSPSTGMADQQVGSNGIRCLLCPVGSIALTSTQSMNNQTNIVAGNDYRNEKALSQGASQCDACPSGTFANTTKTQDLAAAVGCSLCPTGTFRSGDAAPENNVCRTVPPGYKATGVLDATNKIGATDYVACSAGQVSFWAGGVRTPTDATACQPCTNYGGTIAPRTGMAACTPCKGGFYPNTARTACDQCAVGTYRTLLSNANTCTQCPAGSEIGTSGRTACTKCRKGFYMTSADSTTKDTCTACPRNKYVNAVGATSDCTWCSRGYETQDTGNSECTPCSAGFYNPKTADQSTTPACIAAPQGTFVNTTGAFFASLCPLGTFNDDTAQDACEPCPPGQYANTLGNRACKTCPAGTYSGAQASTCKACAAGYSAPAGSSSCGPCKPGTYASTARSGSCTLCPKGKQCPTPATTTPRDCPAGSFAARDGSVLCTACPVNTFAATTGLTKCTACAAGSNTRGLTGQKACQPVRVTPTGLRRLKL</sequence>
<dbReference type="EMBL" id="JADXDR010000032">
    <property type="protein sequence ID" value="KAI7844392.1"/>
    <property type="molecule type" value="Genomic_DNA"/>
</dbReference>
<keyword evidence="1" id="KW-0732">Signal</keyword>
<feature type="domain" description="Tyrosine-protein kinase ephrin type A/B receptor-like" evidence="2">
    <location>
        <begin position="909"/>
        <end position="952"/>
    </location>
</feature>
<accession>A0AAD5DVF1</accession>
<dbReference type="Pfam" id="PF07699">
    <property type="entry name" value="Ephrin_rec_like"/>
    <property type="match status" value="1"/>
</dbReference>
<feature type="signal peptide" evidence="1">
    <location>
        <begin position="1"/>
        <end position="22"/>
    </location>
</feature>
<evidence type="ECO:0000313" key="4">
    <source>
        <dbReference type="Proteomes" id="UP001205105"/>
    </source>
</evidence>
<dbReference type="Proteomes" id="UP001205105">
    <property type="component" value="Unassembled WGS sequence"/>
</dbReference>
<proteinExistence type="predicted"/>
<evidence type="ECO:0000313" key="3">
    <source>
        <dbReference type="EMBL" id="KAI7844392.1"/>
    </source>
</evidence>
<protein>
    <recommendedName>
        <fullName evidence="2">Tyrosine-protein kinase ephrin type A/B receptor-like domain-containing protein</fullName>
    </recommendedName>
</protein>
<feature type="chain" id="PRO_5042032422" description="Tyrosine-protein kinase ephrin type A/B receptor-like domain-containing protein" evidence="1">
    <location>
        <begin position="23"/>
        <end position="1070"/>
    </location>
</feature>
<keyword evidence="4" id="KW-1185">Reference proteome</keyword>
<comment type="caution">
    <text evidence="3">The sequence shown here is derived from an EMBL/GenBank/DDBJ whole genome shotgun (WGS) entry which is preliminary data.</text>
</comment>
<dbReference type="SUPFAM" id="SSF57184">
    <property type="entry name" value="Growth factor receptor domain"/>
    <property type="match status" value="1"/>
</dbReference>
<dbReference type="InterPro" id="IPR009030">
    <property type="entry name" value="Growth_fac_rcpt_cys_sf"/>
</dbReference>
<evidence type="ECO:0000259" key="2">
    <source>
        <dbReference type="Pfam" id="PF07699"/>
    </source>
</evidence>
<evidence type="ECO:0000256" key="1">
    <source>
        <dbReference type="SAM" id="SignalP"/>
    </source>
</evidence>
<gene>
    <name evidence="3" type="ORF">COHA_002190</name>
</gene>
<dbReference type="SMART" id="SM01411">
    <property type="entry name" value="Ephrin_rec_like"/>
    <property type="match status" value="10"/>
</dbReference>
<dbReference type="PANTHER" id="PTHR46967:SF2">
    <property type="entry name" value="SUSHI, VON WILLEBRAND FACTOR TYPE A, EGF AND PENTRAXIN DOMAIN-CONTAINING PROTEIN 1-LIKE"/>
    <property type="match status" value="1"/>
</dbReference>